<gene>
    <name evidence="1" type="ORF">GBK04_16935</name>
</gene>
<reference evidence="1 2" key="1">
    <citation type="submission" date="2019-10" db="EMBL/GenBank/DDBJ databases">
        <title>Draft Genome Sequence of Cytophagaceae sp. SJW1-29.</title>
        <authorList>
            <person name="Choi A."/>
        </authorList>
    </citation>
    <scope>NUCLEOTIDE SEQUENCE [LARGE SCALE GENOMIC DNA]</scope>
    <source>
        <strain evidence="1 2">SJW1-29</strain>
    </source>
</reference>
<keyword evidence="2" id="KW-1185">Reference proteome</keyword>
<dbReference type="AlphaFoldDB" id="A0A7C9FYV2"/>
<comment type="caution">
    <text evidence="1">The sequence shown here is derived from an EMBL/GenBank/DDBJ whole genome shotgun (WGS) entry which is preliminary data.</text>
</comment>
<evidence type="ECO:0000313" key="2">
    <source>
        <dbReference type="Proteomes" id="UP000479293"/>
    </source>
</evidence>
<sequence>MDQVNLNYEDNESRKLNREEDTFGISKISQVENDMAKWTLAHMCKIFYETFIEYSPITRDEREQYFQENNSHPNIHILKNILVPLNVYVIDRNQKKAILPFGFLEDNDFIIDEHIISQSTIYYTRSEFQRDNFYSFSNAIKGLDLNNDDASQVFFIILCDLLSARIQVFKKNKTHHEIPDLLDNQSSLNINFLKCFIDFDKLTDIQLHDIYEQEYFFEHYTDYKIWCELDGLIEKIFSIQHTEIVNNVANDLTKKPHEKFEYISSKIFKLSSSKAKQLRLGRTNNLQYLDYELEIFQRAIEHSKNLIQFQKLIQMDENQTNNFYGLVGQFNTHSTIKNANVDMRSSNRETSINEIKTILEELKQANIDNKDWQEALVKCISEFHEYESLNSVTDKQVVSTRLNTLFVNLKEIRDKFELITFPIEVYSKIDVILGLWHTLPSA</sequence>
<dbReference type="EMBL" id="WHLY01000002">
    <property type="protein sequence ID" value="MPR34993.1"/>
    <property type="molecule type" value="Genomic_DNA"/>
</dbReference>
<protein>
    <submittedName>
        <fullName evidence="1">Uncharacterized protein</fullName>
    </submittedName>
</protein>
<evidence type="ECO:0000313" key="1">
    <source>
        <dbReference type="EMBL" id="MPR34993.1"/>
    </source>
</evidence>
<proteinExistence type="predicted"/>
<accession>A0A7C9FYV2</accession>
<dbReference type="Proteomes" id="UP000479293">
    <property type="component" value="Unassembled WGS sequence"/>
</dbReference>
<organism evidence="1 2">
    <name type="scientific">Salmonirosea aquatica</name>
    <dbReference type="NCBI Taxonomy" id="2654236"/>
    <lineage>
        <taxon>Bacteria</taxon>
        <taxon>Pseudomonadati</taxon>
        <taxon>Bacteroidota</taxon>
        <taxon>Cytophagia</taxon>
        <taxon>Cytophagales</taxon>
        <taxon>Spirosomataceae</taxon>
        <taxon>Salmonirosea</taxon>
    </lineage>
</organism>
<name>A0A7C9FYV2_9BACT</name>
<dbReference type="RefSeq" id="WP_152761677.1">
    <property type="nucleotide sequence ID" value="NZ_WHLY01000002.1"/>
</dbReference>